<feature type="region of interest" description="Disordered" evidence="1">
    <location>
        <begin position="42"/>
        <end position="69"/>
    </location>
</feature>
<comment type="caution">
    <text evidence="2">The sequence shown here is derived from an EMBL/GenBank/DDBJ whole genome shotgun (WGS) entry which is preliminary data.</text>
</comment>
<evidence type="ECO:0000313" key="2">
    <source>
        <dbReference type="EMBL" id="CAH8246540.1"/>
    </source>
</evidence>
<dbReference type="EMBL" id="CALYLO010000005">
    <property type="protein sequence ID" value="CAH8246540.1"/>
    <property type="molecule type" value="Genomic_DNA"/>
</dbReference>
<gene>
    <name evidence="2" type="ORF">WJ0W_003775</name>
</gene>
<sequence>MLPEDLTDSIHFVEGLVHTHQNFHEKPPYAFARRTVGEIPRRDARRFYHPTEGKRIKRGENRNRRNPGALCDLSRPKEWDGYRLEWLSGDGKVDFWIDVTKGSGIGKEQLIKIAKSIISASSSNSEK</sequence>
<protein>
    <submittedName>
        <fullName evidence="2">Uncharacterized protein</fullName>
    </submittedName>
</protein>
<accession>A0ABN8U5Y9</accession>
<evidence type="ECO:0000313" key="3">
    <source>
        <dbReference type="Proteomes" id="UP001154322"/>
    </source>
</evidence>
<evidence type="ECO:0000256" key="1">
    <source>
        <dbReference type="SAM" id="MobiDB-lite"/>
    </source>
</evidence>
<dbReference type="RefSeq" id="WP_213428133.1">
    <property type="nucleotide sequence ID" value="NZ_AP031286.1"/>
</dbReference>
<feature type="compositionally biased region" description="Basic and acidic residues" evidence="1">
    <location>
        <begin position="42"/>
        <end position="63"/>
    </location>
</feature>
<keyword evidence="3" id="KW-1185">Reference proteome</keyword>
<reference evidence="2" key="1">
    <citation type="submission" date="2022-06" db="EMBL/GenBank/DDBJ databases">
        <authorList>
            <person name="Dietemann V."/>
            <person name="Ory F."/>
            <person name="Dainat B."/>
            <person name="Oberhansli S."/>
        </authorList>
    </citation>
    <scope>NUCLEOTIDE SEQUENCE</scope>
    <source>
        <strain evidence="2">Ena-SAMPLE-TAB-26-04-2022-14:26:32:270-5432</strain>
    </source>
</reference>
<organism evidence="2 3">
    <name type="scientific">Paenibacillus melissococcoides</name>
    <dbReference type="NCBI Taxonomy" id="2912268"/>
    <lineage>
        <taxon>Bacteria</taxon>
        <taxon>Bacillati</taxon>
        <taxon>Bacillota</taxon>
        <taxon>Bacilli</taxon>
        <taxon>Bacillales</taxon>
        <taxon>Paenibacillaceae</taxon>
        <taxon>Paenibacillus</taxon>
    </lineage>
</organism>
<proteinExistence type="predicted"/>
<dbReference type="Proteomes" id="UP001154322">
    <property type="component" value="Unassembled WGS sequence"/>
</dbReference>
<name>A0ABN8U5Y9_9BACL</name>